<evidence type="ECO:0000256" key="10">
    <source>
        <dbReference type="ARBA" id="ARBA00023170"/>
    </source>
</evidence>
<dbReference type="CTD" id="100311012"/>
<organism evidence="15 16">
    <name type="scientific">Oryctolagus cuniculus</name>
    <name type="common">Rabbit</name>
    <dbReference type="NCBI Taxonomy" id="9986"/>
    <lineage>
        <taxon>Eukaryota</taxon>
        <taxon>Metazoa</taxon>
        <taxon>Chordata</taxon>
        <taxon>Craniata</taxon>
        <taxon>Vertebrata</taxon>
        <taxon>Euteleostomi</taxon>
        <taxon>Mammalia</taxon>
        <taxon>Eutheria</taxon>
        <taxon>Euarchontoglires</taxon>
        <taxon>Glires</taxon>
        <taxon>Lagomorpha</taxon>
        <taxon>Leporidae</taxon>
        <taxon>Oryctolagus</taxon>
    </lineage>
</organism>
<evidence type="ECO:0000256" key="8">
    <source>
        <dbReference type="ARBA" id="ARBA00023040"/>
    </source>
</evidence>
<evidence type="ECO:0000256" key="11">
    <source>
        <dbReference type="ARBA" id="ARBA00023180"/>
    </source>
</evidence>
<evidence type="ECO:0000313" key="16">
    <source>
        <dbReference type="Proteomes" id="UP000001811"/>
    </source>
</evidence>
<evidence type="ECO:0000256" key="4">
    <source>
        <dbReference type="ARBA" id="ARBA00022475"/>
    </source>
</evidence>
<keyword evidence="10 13" id="KW-0675">Receptor</keyword>
<keyword evidence="11" id="KW-0325">Glycoprotein</keyword>
<dbReference type="GO" id="GO:0005886">
    <property type="term" value="C:plasma membrane"/>
    <property type="evidence" value="ECO:0007669"/>
    <property type="project" value="UniProtKB-SubCell"/>
</dbReference>
<dbReference type="PANTHER" id="PTHR24062">
    <property type="entry name" value="VOMERONASAL TYPE-1 RECEPTOR"/>
    <property type="match status" value="1"/>
</dbReference>
<dbReference type="eggNOG" id="ENOG502RD1P">
    <property type="taxonomic scope" value="Eukaryota"/>
</dbReference>
<evidence type="ECO:0000256" key="13">
    <source>
        <dbReference type="RuleBase" id="RU364061"/>
    </source>
</evidence>
<evidence type="ECO:0000256" key="2">
    <source>
        <dbReference type="ARBA" id="ARBA00004651"/>
    </source>
</evidence>
<dbReference type="FunCoup" id="G1TMR2">
    <property type="interactions" value="185"/>
</dbReference>
<feature type="transmembrane region" description="Helical" evidence="13">
    <location>
        <begin position="252"/>
        <end position="276"/>
    </location>
</feature>
<dbReference type="STRING" id="9986.ENSOCUP00000018274"/>
<dbReference type="GO" id="GO:0019236">
    <property type="term" value="P:response to pheromone"/>
    <property type="evidence" value="ECO:0007669"/>
    <property type="project" value="UniProtKB-KW"/>
</dbReference>
<name>G1TMR2_RABIT</name>
<gene>
    <name evidence="15" type="primary">ORYCUNV1R1544</name>
</gene>
<evidence type="ECO:0000256" key="12">
    <source>
        <dbReference type="ARBA" id="ARBA00023224"/>
    </source>
</evidence>
<dbReference type="PROSITE" id="PS50262">
    <property type="entry name" value="G_PROTEIN_RECEP_F1_2"/>
    <property type="match status" value="1"/>
</dbReference>
<dbReference type="GeneTree" id="ENSGT00960000186612"/>
<keyword evidence="8 13" id="KW-0297">G-protein coupled receptor</keyword>
<dbReference type="PRINTS" id="PR01534">
    <property type="entry name" value="VOMERONASL1R"/>
</dbReference>
<reference evidence="15" key="3">
    <citation type="submission" date="2025-09" db="UniProtKB">
        <authorList>
            <consortium name="Ensembl"/>
        </authorList>
    </citation>
    <scope>IDENTIFICATION</scope>
    <source>
        <strain evidence="15">Thorbecke</strain>
    </source>
</reference>
<dbReference type="GO" id="GO:0016503">
    <property type="term" value="F:pheromone receptor activity"/>
    <property type="evidence" value="ECO:0007669"/>
    <property type="project" value="InterPro"/>
</dbReference>
<evidence type="ECO:0000256" key="6">
    <source>
        <dbReference type="ARBA" id="ARBA00022692"/>
    </source>
</evidence>
<evidence type="ECO:0000259" key="14">
    <source>
        <dbReference type="PROSITE" id="PS50262"/>
    </source>
</evidence>
<keyword evidence="6 13" id="KW-0812">Transmembrane</keyword>
<keyword evidence="5 13" id="KW-0589">Pheromone response</keyword>
<dbReference type="KEGG" id="ocu:100311012"/>
<feature type="domain" description="G-protein coupled receptors family 1 profile" evidence="14">
    <location>
        <begin position="38"/>
        <end position="302"/>
    </location>
</feature>
<dbReference type="Pfam" id="PF03402">
    <property type="entry name" value="V1R"/>
    <property type="match status" value="1"/>
</dbReference>
<protein>
    <recommendedName>
        <fullName evidence="13">Vomeronasal type-1 receptor</fullName>
    </recommendedName>
</protein>
<dbReference type="OrthoDB" id="9606139at2759"/>
<comment type="subcellular location">
    <subcellularLocation>
        <location evidence="2 13">Cell membrane</location>
        <topology evidence="2 13">Multi-pass membrane protein</topology>
    </subcellularLocation>
</comment>
<keyword evidence="9 13" id="KW-0472">Membrane</keyword>
<feature type="transmembrane region" description="Helical" evidence="13">
    <location>
        <begin position="206"/>
        <end position="224"/>
    </location>
</feature>
<keyword evidence="16" id="KW-1185">Reference proteome</keyword>
<sequence>MQVSLTLKSNSSHWEQNGHPGLAVGIIFSLQTVVGVLGNVSLLLHYLILYFTGCKCRSTDLFIKHLSVANVLVILSRGVPQTMTALGMKNFLDDIGCKLVFYVHRVSRDVSIGSTCLLSVFQAITISPRHSRWMELKIKSPKYVGPSTILCWILNMALNVVVPVYMTSNRSGKNHTKKTNYVYCSTGPKEKTANSLYVALVFFRDALHLVLMLGASCSMLSTLYRHKQEVQYIHRNNLTPSSSPESRAMQSILVLVSIFTSLCTLSFIFHVCSTVLRNPSVWLLNTSALIAGSFPTVSPYILMSYDARISWLCFGWIRDTKCSKLIIGM</sequence>
<reference evidence="15 16" key="1">
    <citation type="journal article" date="2011" name="Nature">
        <title>A high-resolution map of human evolutionary constraint using 29 mammals.</title>
        <authorList>
            <person name="Lindblad-Toh K."/>
            <person name="Garber M."/>
            <person name="Zuk O."/>
            <person name="Lin M.F."/>
            <person name="Parker B.J."/>
            <person name="Washietl S."/>
            <person name="Kheradpour P."/>
            <person name="Ernst J."/>
            <person name="Jordan G."/>
            <person name="Mauceli E."/>
            <person name="Ward L.D."/>
            <person name="Lowe C.B."/>
            <person name="Holloway A.K."/>
            <person name="Clamp M."/>
            <person name="Gnerre S."/>
            <person name="Alfoldi J."/>
            <person name="Beal K."/>
            <person name="Chang J."/>
            <person name="Clawson H."/>
            <person name="Cuff J."/>
            <person name="Di Palma F."/>
            <person name="Fitzgerald S."/>
            <person name="Flicek P."/>
            <person name="Guttman M."/>
            <person name="Hubisz M.J."/>
            <person name="Jaffe D.B."/>
            <person name="Jungreis I."/>
            <person name="Kent W.J."/>
            <person name="Kostka D."/>
            <person name="Lara M."/>
            <person name="Martins A.L."/>
            <person name="Massingham T."/>
            <person name="Moltke I."/>
            <person name="Raney B.J."/>
            <person name="Rasmussen M.D."/>
            <person name="Robinson J."/>
            <person name="Stark A."/>
            <person name="Vilella A.J."/>
            <person name="Wen J."/>
            <person name="Xie X."/>
            <person name="Zody M.C."/>
            <person name="Baldwin J."/>
            <person name="Bloom T."/>
            <person name="Chin C.W."/>
            <person name="Heiman D."/>
            <person name="Nicol R."/>
            <person name="Nusbaum C."/>
            <person name="Young S."/>
            <person name="Wilkinson J."/>
            <person name="Worley K.C."/>
            <person name="Kovar C.L."/>
            <person name="Muzny D.M."/>
            <person name="Gibbs R.A."/>
            <person name="Cree A."/>
            <person name="Dihn H.H."/>
            <person name="Fowler G."/>
            <person name="Jhangiani S."/>
            <person name="Joshi V."/>
            <person name="Lee S."/>
            <person name="Lewis L.R."/>
            <person name="Nazareth L.V."/>
            <person name="Okwuonu G."/>
            <person name="Santibanez J."/>
            <person name="Warren W.C."/>
            <person name="Mardis E.R."/>
            <person name="Weinstock G.M."/>
            <person name="Wilson R.K."/>
            <person name="Delehaunty K."/>
            <person name="Dooling D."/>
            <person name="Fronik C."/>
            <person name="Fulton L."/>
            <person name="Fulton B."/>
            <person name="Graves T."/>
            <person name="Minx P."/>
            <person name="Sodergren E."/>
            <person name="Birney E."/>
            <person name="Margulies E.H."/>
            <person name="Herrero J."/>
            <person name="Green E.D."/>
            <person name="Haussler D."/>
            <person name="Siepel A."/>
            <person name="Goldman N."/>
            <person name="Pollard K.S."/>
            <person name="Pedersen J.S."/>
            <person name="Lander E.S."/>
            <person name="Kellis M."/>
        </authorList>
    </citation>
    <scope>NUCLEOTIDE SEQUENCE [LARGE SCALE GENOMIC DNA]</scope>
    <source>
        <strain evidence="16">Thorbecke</strain>
    </source>
</reference>
<dbReference type="AlphaFoldDB" id="G1TMR2"/>
<dbReference type="GO" id="GO:0007606">
    <property type="term" value="P:sensory perception of chemical stimulus"/>
    <property type="evidence" value="ECO:0007669"/>
    <property type="project" value="UniProtKB-ARBA"/>
</dbReference>
<dbReference type="SUPFAM" id="SSF81321">
    <property type="entry name" value="Family A G protein-coupled receptor-like"/>
    <property type="match status" value="1"/>
</dbReference>
<evidence type="ECO:0000256" key="3">
    <source>
        <dbReference type="ARBA" id="ARBA00010663"/>
    </source>
</evidence>
<comment type="function">
    <text evidence="1">Putative pheromone receptor.</text>
</comment>
<evidence type="ECO:0000256" key="5">
    <source>
        <dbReference type="ARBA" id="ARBA00022507"/>
    </source>
</evidence>
<keyword evidence="7 13" id="KW-1133">Transmembrane helix</keyword>
<dbReference type="FunFam" id="1.20.1070.10:FF:000033">
    <property type="entry name" value="Vomeronasal type-1 receptor"/>
    <property type="match status" value="1"/>
</dbReference>
<accession>G1TMR2</accession>
<feature type="transmembrane region" description="Helical" evidence="13">
    <location>
        <begin position="20"/>
        <end position="49"/>
    </location>
</feature>
<evidence type="ECO:0000256" key="9">
    <source>
        <dbReference type="ARBA" id="ARBA00023136"/>
    </source>
</evidence>
<dbReference type="Proteomes" id="UP000001811">
    <property type="component" value="Unplaced"/>
</dbReference>
<dbReference type="InterPro" id="IPR017452">
    <property type="entry name" value="GPCR_Rhodpsn_7TM"/>
</dbReference>
<dbReference type="RefSeq" id="NP_001160705.1">
    <property type="nucleotide sequence ID" value="NM_001167233.1"/>
</dbReference>
<reference evidence="15" key="2">
    <citation type="submission" date="2025-08" db="UniProtKB">
        <authorList>
            <consortium name="Ensembl"/>
        </authorList>
    </citation>
    <scope>IDENTIFICATION</scope>
    <source>
        <strain evidence="15">Thorbecke</strain>
    </source>
</reference>
<proteinExistence type="inferred from homology"/>
<evidence type="ECO:0000313" key="15">
    <source>
        <dbReference type="Ensembl" id="ENSOCUP00000018274.2"/>
    </source>
</evidence>
<dbReference type="Ensembl" id="ENSOCUT00000031664.2">
    <property type="protein sequence ID" value="ENSOCUP00000018274.2"/>
    <property type="gene ID" value="ENSOCUG00000034524.1"/>
</dbReference>
<keyword evidence="4 13" id="KW-1003">Cell membrane</keyword>
<dbReference type="CDD" id="cd13949">
    <property type="entry name" value="7tm_V1R_pheromone"/>
    <property type="match status" value="1"/>
</dbReference>
<feature type="transmembrane region" description="Helical" evidence="13">
    <location>
        <begin position="282"/>
        <end position="302"/>
    </location>
</feature>
<dbReference type="InterPro" id="IPR004072">
    <property type="entry name" value="Vmron_rcpt_1"/>
</dbReference>
<comment type="similarity">
    <text evidence="3 13">Belongs to the G-protein coupled receptor 1 family.</text>
</comment>
<keyword evidence="12 13" id="KW-0807">Transducer</keyword>
<dbReference type="Gene3D" id="1.20.1070.10">
    <property type="entry name" value="Rhodopsin 7-helix transmembrane proteins"/>
    <property type="match status" value="1"/>
</dbReference>
<evidence type="ECO:0000256" key="7">
    <source>
        <dbReference type="ARBA" id="ARBA00022989"/>
    </source>
</evidence>
<dbReference type="HOGENOM" id="CLU_058641_1_0_1"/>
<dbReference type="PaxDb" id="9986-ENSOCUP00000015731"/>
<dbReference type="GeneID" id="100311012"/>
<evidence type="ECO:0000256" key="1">
    <source>
        <dbReference type="ARBA" id="ARBA00003878"/>
    </source>
</evidence>
<feature type="transmembrane region" description="Helical" evidence="13">
    <location>
        <begin position="149"/>
        <end position="166"/>
    </location>
</feature>
<dbReference type="InParanoid" id="G1TMR2"/>